<dbReference type="EMBL" id="JACTNZ010000007">
    <property type="protein sequence ID" value="KAG5541795.1"/>
    <property type="molecule type" value="Genomic_DNA"/>
</dbReference>
<dbReference type="FunFam" id="1.20.58.1620:FF:000001">
    <property type="entry name" value="Thylakoid lumenal 29 kDa protein, chloroplastic"/>
    <property type="match status" value="1"/>
</dbReference>
<keyword evidence="3" id="KW-0732">Signal</keyword>
<accession>A0AAV6JP12</accession>
<dbReference type="InterPro" id="IPR044831">
    <property type="entry name" value="Ccp1-like"/>
</dbReference>
<feature type="chain" id="PRO_5043675215" description="Plant heme peroxidase family profile domain-containing protein" evidence="3">
    <location>
        <begin position="23"/>
        <end position="361"/>
    </location>
</feature>
<reference evidence="5" key="1">
    <citation type="submission" date="2020-08" db="EMBL/GenBank/DDBJ databases">
        <title>Plant Genome Project.</title>
        <authorList>
            <person name="Zhang R.-G."/>
        </authorList>
    </citation>
    <scope>NUCLEOTIDE SEQUENCE</scope>
    <source>
        <strain evidence="5">WSP0</strain>
        <tissue evidence="5">Leaf</tissue>
    </source>
</reference>
<evidence type="ECO:0000313" key="6">
    <source>
        <dbReference type="Proteomes" id="UP000823749"/>
    </source>
</evidence>
<dbReference type="Gene3D" id="1.20.58.1620">
    <property type="match status" value="1"/>
</dbReference>
<dbReference type="InterPro" id="IPR002207">
    <property type="entry name" value="Peroxidase_I"/>
</dbReference>
<feature type="domain" description="Plant heme peroxidase family profile" evidence="4">
    <location>
        <begin position="117"/>
        <end position="285"/>
    </location>
</feature>
<dbReference type="GO" id="GO:0009535">
    <property type="term" value="C:chloroplast thylakoid membrane"/>
    <property type="evidence" value="ECO:0007669"/>
    <property type="project" value="TreeGrafter"/>
</dbReference>
<keyword evidence="6" id="KW-1185">Reference proteome</keyword>
<dbReference type="PANTHER" id="PTHR31356">
    <property type="entry name" value="THYLAKOID LUMENAL 29 KDA PROTEIN, CHLOROPLASTIC-RELATED"/>
    <property type="match status" value="1"/>
</dbReference>
<dbReference type="GO" id="GO:0004601">
    <property type="term" value="F:peroxidase activity"/>
    <property type="evidence" value="ECO:0007669"/>
    <property type="project" value="InterPro"/>
</dbReference>
<evidence type="ECO:0000256" key="2">
    <source>
        <dbReference type="RuleBase" id="RU004241"/>
    </source>
</evidence>
<dbReference type="Gene3D" id="1.10.520.10">
    <property type="match status" value="1"/>
</dbReference>
<dbReference type="PRINTS" id="PR00459">
    <property type="entry name" value="ASPEROXIDASE"/>
</dbReference>
<evidence type="ECO:0000256" key="1">
    <source>
        <dbReference type="ARBA" id="ARBA00023002"/>
    </source>
</evidence>
<dbReference type="GO" id="GO:0020037">
    <property type="term" value="F:heme binding"/>
    <property type="evidence" value="ECO:0007669"/>
    <property type="project" value="InterPro"/>
</dbReference>
<dbReference type="InterPro" id="IPR002016">
    <property type="entry name" value="Haem_peroxidase"/>
</dbReference>
<dbReference type="CDD" id="cd00314">
    <property type="entry name" value="plant_peroxidase_like"/>
    <property type="match status" value="1"/>
</dbReference>
<feature type="signal peptide" evidence="3">
    <location>
        <begin position="1"/>
        <end position="22"/>
    </location>
</feature>
<dbReference type="Pfam" id="PF00141">
    <property type="entry name" value="peroxidase"/>
    <property type="match status" value="1"/>
</dbReference>
<gene>
    <name evidence="5" type="ORF">RHGRI_021585</name>
</gene>
<dbReference type="SUPFAM" id="SSF48113">
    <property type="entry name" value="Heme-dependent peroxidases"/>
    <property type="match status" value="1"/>
</dbReference>
<evidence type="ECO:0000259" key="4">
    <source>
        <dbReference type="Pfam" id="PF00141"/>
    </source>
</evidence>
<protein>
    <recommendedName>
        <fullName evidence="4">Plant heme peroxidase family profile domain-containing protein</fullName>
    </recommendedName>
</protein>
<evidence type="ECO:0000256" key="3">
    <source>
        <dbReference type="SAM" id="SignalP"/>
    </source>
</evidence>
<dbReference type="InterPro" id="IPR010255">
    <property type="entry name" value="Haem_peroxidase_sf"/>
</dbReference>
<comment type="similarity">
    <text evidence="2">Belongs to the peroxidase family.</text>
</comment>
<dbReference type="GO" id="GO:0034599">
    <property type="term" value="P:cellular response to oxidative stress"/>
    <property type="evidence" value="ECO:0007669"/>
    <property type="project" value="InterPro"/>
</dbReference>
<proteinExistence type="inferred from homology"/>
<comment type="caution">
    <text evidence="5">The sequence shown here is derived from an EMBL/GenBank/DDBJ whole genome shotgun (WGS) entry which is preliminary data.</text>
</comment>
<dbReference type="GO" id="GO:0042744">
    <property type="term" value="P:hydrogen peroxide catabolic process"/>
    <property type="evidence" value="ECO:0007669"/>
    <property type="project" value="TreeGrafter"/>
</dbReference>
<sequence length="361" mass="39908">MGMVSFISTIPSLLTLPAPATTSPAISRYPIPSSKICCKIEADNDSEDQFGRRDILKCFGATIGMEIIASSSTFVKEANAADLIQRRQRSEFHKYQEYALYSYKGFQPQKCSYLMCLFQENQYLIPSLLTLALNDVMTYDKPTKSGGPNGSIRFSEEINRPENKGLSAALFLLDDAKKEIDSYSKGGPVSYADLIQLAAQSALKSTFLASAIRKCGGNEEKGNLLYTAYGSNGQWGLFDRQFGRSDAPDVDPKGRVPQWEKASVQEMKDKFTATGFGPRQLAVMSAFLGPDQLATEALLAADPAVAPWVTKYQRSRETVSETDYQVDLITALTKMSSLGQQIDYEAYTYPVQRVDLSKLKL</sequence>
<keyword evidence="1" id="KW-0560">Oxidoreductase</keyword>
<dbReference type="AlphaFoldDB" id="A0AAV6JP12"/>
<dbReference type="Proteomes" id="UP000823749">
    <property type="component" value="Chromosome 7"/>
</dbReference>
<evidence type="ECO:0000313" key="5">
    <source>
        <dbReference type="EMBL" id="KAG5541795.1"/>
    </source>
</evidence>
<organism evidence="5 6">
    <name type="scientific">Rhododendron griersonianum</name>
    <dbReference type="NCBI Taxonomy" id="479676"/>
    <lineage>
        <taxon>Eukaryota</taxon>
        <taxon>Viridiplantae</taxon>
        <taxon>Streptophyta</taxon>
        <taxon>Embryophyta</taxon>
        <taxon>Tracheophyta</taxon>
        <taxon>Spermatophyta</taxon>
        <taxon>Magnoliopsida</taxon>
        <taxon>eudicotyledons</taxon>
        <taxon>Gunneridae</taxon>
        <taxon>Pentapetalae</taxon>
        <taxon>asterids</taxon>
        <taxon>Ericales</taxon>
        <taxon>Ericaceae</taxon>
        <taxon>Ericoideae</taxon>
        <taxon>Rhodoreae</taxon>
        <taxon>Rhododendron</taxon>
    </lineage>
</organism>
<name>A0AAV6JP12_9ERIC</name>
<dbReference type="GO" id="GO:0000302">
    <property type="term" value="P:response to reactive oxygen species"/>
    <property type="evidence" value="ECO:0007669"/>
    <property type="project" value="TreeGrafter"/>
</dbReference>
<dbReference type="PANTHER" id="PTHR31356:SF34">
    <property type="entry name" value="THYLAKOID LUMENAL 29 KDA PROTEIN, CHLOROPLASTIC"/>
    <property type="match status" value="1"/>
</dbReference>